<dbReference type="InterPro" id="IPR004244">
    <property type="entry name" value="Transposase_22"/>
</dbReference>
<evidence type="ECO:0000313" key="5">
    <source>
        <dbReference type="Proteomes" id="UP000281406"/>
    </source>
</evidence>
<dbReference type="AlphaFoldDB" id="A0A3N0Z7G6"/>
<keyword evidence="5" id="KW-1185">Reference proteome</keyword>
<dbReference type="OrthoDB" id="10059413at2759"/>
<protein>
    <submittedName>
        <fullName evidence="4">LINE-1 type transposase domain-containing protein 1</fullName>
    </submittedName>
</protein>
<evidence type="ECO:0000313" key="4">
    <source>
        <dbReference type="EMBL" id="ROL54397.1"/>
    </source>
</evidence>
<comment type="caution">
    <text evidence="4">The sequence shown here is derived from an EMBL/GenBank/DDBJ whole genome shotgun (WGS) entry which is preliminary data.</text>
</comment>
<dbReference type="FunFam" id="3.30.70.1820:FF:000002">
    <property type="entry name" value="LINE-1 retrotransposable element ORF1 protein"/>
    <property type="match status" value="1"/>
</dbReference>
<feature type="coiled-coil region" evidence="2">
    <location>
        <begin position="73"/>
        <end position="114"/>
    </location>
</feature>
<dbReference type="EMBL" id="RJVU01007007">
    <property type="protein sequence ID" value="ROL54397.1"/>
    <property type="molecule type" value="Genomic_DNA"/>
</dbReference>
<proteinExistence type="inferred from homology"/>
<dbReference type="Proteomes" id="UP000281406">
    <property type="component" value="Unassembled WGS sequence"/>
</dbReference>
<dbReference type="Gene3D" id="3.30.70.1820">
    <property type="entry name" value="L1 transposable element, RRM domain"/>
    <property type="match status" value="1"/>
</dbReference>
<reference evidence="4 5" key="1">
    <citation type="submission" date="2018-10" db="EMBL/GenBank/DDBJ databases">
        <title>Genome assembly for a Yunnan-Guizhou Plateau 3E fish, Anabarilius grahami (Regan), and its evolutionary and genetic applications.</title>
        <authorList>
            <person name="Jiang W."/>
        </authorList>
    </citation>
    <scope>NUCLEOTIDE SEQUENCE [LARGE SCALE GENOMIC DNA]</scope>
    <source>
        <strain evidence="4">AG-KIZ</strain>
        <tissue evidence="4">Muscle</tissue>
    </source>
</reference>
<organism evidence="4 5">
    <name type="scientific">Anabarilius grahami</name>
    <name type="common">Kanglang fish</name>
    <name type="synonym">Barilius grahami</name>
    <dbReference type="NCBI Taxonomy" id="495550"/>
    <lineage>
        <taxon>Eukaryota</taxon>
        <taxon>Metazoa</taxon>
        <taxon>Chordata</taxon>
        <taxon>Craniata</taxon>
        <taxon>Vertebrata</taxon>
        <taxon>Euteleostomi</taxon>
        <taxon>Actinopterygii</taxon>
        <taxon>Neopterygii</taxon>
        <taxon>Teleostei</taxon>
        <taxon>Ostariophysi</taxon>
        <taxon>Cypriniformes</taxon>
        <taxon>Xenocyprididae</taxon>
        <taxon>Xenocypridinae</taxon>
        <taxon>Xenocypridinae incertae sedis</taxon>
        <taxon>Anabarilius</taxon>
    </lineage>
</organism>
<dbReference type="PANTHER" id="PTHR11505">
    <property type="entry name" value="L1 TRANSPOSABLE ELEMENT-RELATED"/>
    <property type="match status" value="1"/>
</dbReference>
<evidence type="ECO:0000256" key="3">
    <source>
        <dbReference type="SAM" id="MobiDB-lite"/>
    </source>
</evidence>
<name>A0A3N0Z7G6_ANAGA</name>
<sequence length="387" mass="43638">MPKSKRASPAPDETDEAGNMAAAASGLTPSLLKEMLTTTIREEIASLRTEFLTEIRASTATLQATISNHGSKIKDIEASMNSIDERLDILERKCQSLERDNEELKSKADDLENRSRRNNLCILGIPENVETSKPSQFMASFFAELFGDKLPQTPEIERAHRSLAPKPRSGAPPRPMIVRFLRFQNREEILRLSREHGELRYKESKILIFPDFSVELKKRLDQFKSVKAELHGAGVKFRMLYPCRLLLSFNGESHSFDSPDAVSTFLATVVKSKQSSEVAAVDTVTKKQIEPCPLVVLFGLPSKVAGLPGNTAKAFAFLTLLARRRILLLWKQKLPPSFDDWLRDAMNFIHLEKIRYTLKGNTGIFSEIWDPFIIYFSEYVSASCVLS</sequence>
<feature type="region of interest" description="Disordered" evidence="3">
    <location>
        <begin position="1"/>
        <end position="25"/>
    </location>
</feature>
<evidence type="ECO:0000256" key="2">
    <source>
        <dbReference type="SAM" id="Coils"/>
    </source>
</evidence>
<evidence type="ECO:0000256" key="1">
    <source>
        <dbReference type="ARBA" id="ARBA00061640"/>
    </source>
</evidence>
<accession>A0A3N0Z7G6</accession>
<gene>
    <name evidence="4" type="ORF">DPX16_10820</name>
</gene>
<keyword evidence="2" id="KW-0175">Coiled coil</keyword>
<comment type="similarity">
    <text evidence="1">Belongs to the transposase 22 family.</text>
</comment>